<dbReference type="Proteomes" id="UP001596170">
    <property type="component" value="Unassembled WGS sequence"/>
</dbReference>
<evidence type="ECO:0000313" key="2">
    <source>
        <dbReference type="Proteomes" id="UP001596170"/>
    </source>
</evidence>
<dbReference type="InterPro" id="IPR010461">
    <property type="entry name" value="ComK"/>
</dbReference>
<evidence type="ECO:0000313" key="1">
    <source>
        <dbReference type="EMBL" id="MFC6039390.1"/>
    </source>
</evidence>
<comment type="caution">
    <text evidence="1">The sequence shown here is derived from an EMBL/GenBank/DDBJ whole genome shotgun (WGS) entry which is preliminary data.</text>
</comment>
<dbReference type="Pfam" id="PF06338">
    <property type="entry name" value="ComK"/>
    <property type="match status" value="1"/>
</dbReference>
<dbReference type="EMBL" id="JBHSRI010000009">
    <property type="protein sequence ID" value="MFC6039390.1"/>
    <property type="molecule type" value="Genomic_DNA"/>
</dbReference>
<reference evidence="2" key="1">
    <citation type="journal article" date="2019" name="Int. J. Syst. Evol. Microbiol.">
        <title>The Global Catalogue of Microorganisms (GCM) 10K type strain sequencing project: providing services to taxonomists for standard genome sequencing and annotation.</title>
        <authorList>
            <consortium name="The Broad Institute Genomics Platform"/>
            <consortium name="The Broad Institute Genome Sequencing Center for Infectious Disease"/>
            <person name="Wu L."/>
            <person name="Ma J."/>
        </authorList>
    </citation>
    <scope>NUCLEOTIDE SEQUENCE [LARGE SCALE GENOMIC DNA]</scope>
    <source>
        <strain evidence="2">CCUG 54527</strain>
    </source>
</reference>
<sequence length="182" mass="21129">MGEKFLATSNYLVSFNTIALVPTWIENNLYTRVIENHTEFLVKMKPNAIIKKSLIFYGNSYKHATFFSRESIGRLHKLPLMISHDFGVPLIMMPTLSAESEGNIWISFSAVDRYSLNSRNQCLVHFTNSEILPVNVSHSTMCRQFVLSHFLTNHFQKTRDQMNHPFSQSKLTYNPTRKNPKR</sequence>
<name>A0ABW1L740_9BACL</name>
<organism evidence="1 2">
    <name type="scientific">Paenisporosarcina macmurdoensis</name>
    <dbReference type="NCBI Taxonomy" id="212659"/>
    <lineage>
        <taxon>Bacteria</taxon>
        <taxon>Bacillati</taxon>
        <taxon>Bacillota</taxon>
        <taxon>Bacilli</taxon>
        <taxon>Bacillales</taxon>
        <taxon>Caryophanaceae</taxon>
        <taxon>Paenisporosarcina</taxon>
    </lineage>
</organism>
<gene>
    <name evidence="1" type="ORF">ACFPYN_08135</name>
</gene>
<protein>
    <submittedName>
        <fullName evidence="1">Competence protein ComK</fullName>
    </submittedName>
</protein>
<proteinExistence type="predicted"/>
<keyword evidence="2" id="KW-1185">Reference proteome</keyword>
<dbReference type="RefSeq" id="WP_377733465.1">
    <property type="nucleotide sequence ID" value="NZ_JBHSRI010000009.1"/>
</dbReference>
<accession>A0ABW1L740</accession>